<dbReference type="PANTHER" id="PTHR48109:SF4">
    <property type="entry name" value="DIHYDROOROTATE DEHYDROGENASE (QUINONE), MITOCHONDRIAL"/>
    <property type="match status" value="1"/>
</dbReference>
<dbReference type="GO" id="GO:0006207">
    <property type="term" value="P:'de novo' pyrimidine nucleobase biosynthetic process"/>
    <property type="evidence" value="ECO:0007669"/>
    <property type="project" value="UniProtKB-UniRule"/>
</dbReference>
<dbReference type="Proteomes" id="UP000034753">
    <property type="component" value="Unassembled WGS sequence"/>
</dbReference>
<dbReference type="SUPFAM" id="SSF51395">
    <property type="entry name" value="FMN-linked oxidoreductases"/>
    <property type="match status" value="1"/>
</dbReference>
<dbReference type="UniPathway" id="UPA00070">
    <property type="reaction ID" value="UER00946"/>
</dbReference>
<dbReference type="NCBIfam" id="TIGR01036">
    <property type="entry name" value="pyrD_sub2"/>
    <property type="match status" value="1"/>
</dbReference>
<comment type="cofactor">
    <cofactor evidence="1">
        <name>FMN</name>
        <dbReference type="ChEBI" id="CHEBI:58210"/>
    </cofactor>
</comment>
<dbReference type="NCBIfam" id="NF003652">
    <property type="entry name" value="PRK05286.2-5"/>
    <property type="match status" value="1"/>
</dbReference>
<evidence type="ECO:0000313" key="17">
    <source>
        <dbReference type="Proteomes" id="UP000034753"/>
    </source>
</evidence>
<reference evidence="16 17" key="1">
    <citation type="journal article" date="2015" name="Nature">
        <title>rRNA introns, odd ribosomes, and small enigmatic genomes across a large radiation of phyla.</title>
        <authorList>
            <person name="Brown C.T."/>
            <person name="Hug L.A."/>
            <person name="Thomas B.C."/>
            <person name="Sharon I."/>
            <person name="Castelle C.J."/>
            <person name="Singh A."/>
            <person name="Wilkins M.J."/>
            <person name="Williams K.H."/>
            <person name="Banfield J.F."/>
        </authorList>
    </citation>
    <scope>NUCLEOTIDE SEQUENCE [LARGE SCALE GENOMIC DNA]</scope>
</reference>
<dbReference type="PATRIC" id="fig|1618429.3.peg.47"/>
<comment type="caution">
    <text evidence="16">The sequence shown here is derived from an EMBL/GenBank/DDBJ whole genome shotgun (WGS) entry which is preliminary data.</text>
</comment>
<evidence type="ECO:0000256" key="1">
    <source>
        <dbReference type="ARBA" id="ARBA00001917"/>
    </source>
</evidence>
<evidence type="ECO:0000256" key="5">
    <source>
        <dbReference type="ARBA" id="ARBA00005359"/>
    </source>
</evidence>
<accession>A0A0G0YXC8</accession>
<evidence type="ECO:0000256" key="11">
    <source>
        <dbReference type="ARBA" id="ARBA00023002"/>
    </source>
</evidence>
<evidence type="ECO:0000256" key="10">
    <source>
        <dbReference type="ARBA" id="ARBA00022975"/>
    </source>
</evidence>
<evidence type="ECO:0000256" key="13">
    <source>
        <dbReference type="ARBA" id="ARBA00048639"/>
    </source>
</evidence>
<sequence length="364" mass="39882">MDYKEFESRVLTHFDSETVHNLVRTGLHFSETFPLTLSLLEKLNHGGERFTDPRLKVNLAGIDFPNPIMVGAGWDKEAGCVLALYTLGAGGVEIGTVVEFSQYGNPKPRQFRIAPGIAVNRCAFNSPGMEKVARNLDRYLNSGIPIGVNIGPNKNLAGAGIPESLSRIVKRLDQYASYFTLDVSSPNTPGLRDLQSKKGLEEIVQAIETEKPVFIKIAPELHFEEVDDVIDVCLQNNLAGIIATNTVDRVEIKIKHGIRWANEKGGLSGDDPEFRAMATEKVAYIYKETGGKLDIIGVGGVKDAGIALEKIMAGAKLVQVVTAFRGEGLGVLGKINREIIEWMERYGVKNLSEIVGATNHLYKF</sequence>
<dbReference type="InterPro" id="IPR005719">
    <property type="entry name" value="Dihydroorotate_DH_2"/>
</dbReference>
<evidence type="ECO:0000256" key="7">
    <source>
        <dbReference type="ARBA" id="ARBA00018366"/>
    </source>
</evidence>
<dbReference type="GO" id="GO:0044205">
    <property type="term" value="P:'de novo' UMP biosynthetic process"/>
    <property type="evidence" value="ECO:0007669"/>
    <property type="project" value="UniProtKB-UniPathway"/>
</dbReference>
<evidence type="ECO:0000256" key="14">
    <source>
        <dbReference type="NCBIfam" id="TIGR01036"/>
    </source>
</evidence>
<keyword evidence="11" id="KW-0560">Oxidoreductase</keyword>
<evidence type="ECO:0000313" key="16">
    <source>
        <dbReference type="EMBL" id="KKS14346.1"/>
    </source>
</evidence>
<comment type="function">
    <text evidence="2">Catalyzes the conversion of dihydroorotate to orotate with quinone as electron acceptor.</text>
</comment>
<dbReference type="Gene3D" id="3.20.20.70">
    <property type="entry name" value="Aldolase class I"/>
    <property type="match status" value="1"/>
</dbReference>
<dbReference type="AlphaFoldDB" id="A0A0G0YXC8"/>
<dbReference type="GO" id="GO:0005737">
    <property type="term" value="C:cytoplasm"/>
    <property type="evidence" value="ECO:0007669"/>
    <property type="project" value="InterPro"/>
</dbReference>
<comment type="pathway">
    <text evidence="4">Pyrimidine metabolism; UMP biosynthesis via de novo pathway; orotate from (S)-dihydroorotate (quinone route): step 1/1.</text>
</comment>
<dbReference type="Pfam" id="PF01180">
    <property type="entry name" value="DHO_dh"/>
    <property type="match status" value="1"/>
</dbReference>
<dbReference type="CDD" id="cd04738">
    <property type="entry name" value="DHOD_2_like"/>
    <property type="match status" value="1"/>
</dbReference>
<dbReference type="InterPro" id="IPR005720">
    <property type="entry name" value="Dihydroorotate_DH_cat"/>
</dbReference>
<dbReference type="InterPro" id="IPR001295">
    <property type="entry name" value="Dihydroorotate_DH_CS"/>
</dbReference>
<name>A0A0G0YXC8_9BACT</name>
<evidence type="ECO:0000256" key="8">
    <source>
        <dbReference type="ARBA" id="ARBA00022630"/>
    </source>
</evidence>
<dbReference type="PROSITE" id="PS00912">
    <property type="entry name" value="DHODEHASE_2"/>
    <property type="match status" value="1"/>
</dbReference>
<organism evidence="16 17">
    <name type="scientific">Candidatus Daviesbacteria bacterium GW2011_GWB1_41_5</name>
    <dbReference type="NCBI Taxonomy" id="1618429"/>
    <lineage>
        <taxon>Bacteria</taxon>
        <taxon>Candidatus Daviesiibacteriota</taxon>
    </lineage>
</organism>
<comment type="catalytic activity">
    <reaction evidence="13">
        <text>(S)-dihydroorotate + a quinone = orotate + a quinol</text>
        <dbReference type="Rhea" id="RHEA:30187"/>
        <dbReference type="ChEBI" id="CHEBI:24646"/>
        <dbReference type="ChEBI" id="CHEBI:30839"/>
        <dbReference type="ChEBI" id="CHEBI:30864"/>
        <dbReference type="ChEBI" id="CHEBI:132124"/>
        <dbReference type="EC" id="1.3.5.2"/>
    </reaction>
</comment>
<keyword evidence="8" id="KW-0285">Flavoprotein</keyword>
<dbReference type="EC" id="1.3.5.2" evidence="6 14"/>
<keyword evidence="9" id="KW-0288">FMN</keyword>
<evidence type="ECO:0000256" key="12">
    <source>
        <dbReference type="ARBA" id="ARBA00023136"/>
    </source>
</evidence>
<evidence type="ECO:0000256" key="2">
    <source>
        <dbReference type="ARBA" id="ARBA00003125"/>
    </source>
</evidence>
<evidence type="ECO:0000256" key="9">
    <source>
        <dbReference type="ARBA" id="ARBA00022643"/>
    </source>
</evidence>
<comment type="similarity">
    <text evidence="5">Belongs to the dihydroorotate dehydrogenase family. Type 2 subfamily.</text>
</comment>
<feature type="domain" description="Dihydroorotate dehydrogenase catalytic" evidence="15">
    <location>
        <begin position="55"/>
        <end position="343"/>
    </location>
</feature>
<dbReference type="GO" id="GO:0016020">
    <property type="term" value="C:membrane"/>
    <property type="evidence" value="ECO:0007669"/>
    <property type="project" value="UniProtKB-SubCell"/>
</dbReference>
<dbReference type="InterPro" id="IPR013785">
    <property type="entry name" value="Aldolase_TIM"/>
</dbReference>
<dbReference type="InterPro" id="IPR050074">
    <property type="entry name" value="DHO_dehydrogenase"/>
</dbReference>
<gene>
    <name evidence="16" type="ORF">UU67_C0002G0012</name>
</gene>
<evidence type="ECO:0000256" key="4">
    <source>
        <dbReference type="ARBA" id="ARBA00005161"/>
    </source>
</evidence>
<dbReference type="GO" id="GO:0106430">
    <property type="term" value="F:dihydroorotate dehydrogenase (quinone) activity"/>
    <property type="evidence" value="ECO:0007669"/>
    <property type="project" value="UniProtKB-EC"/>
</dbReference>
<proteinExistence type="inferred from homology"/>
<evidence type="ECO:0000256" key="6">
    <source>
        <dbReference type="ARBA" id="ARBA00012791"/>
    </source>
</evidence>
<keyword evidence="12" id="KW-0472">Membrane</keyword>
<evidence type="ECO:0000259" key="15">
    <source>
        <dbReference type="Pfam" id="PF01180"/>
    </source>
</evidence>
<comment type="subcellular location">
    <subcellularLocation>
        <location evidence="3">Membrane</location>
    </subcellularLocation>
</comment>
<dbReference type="PANTHER" id="PTHR48109">
    <property type="entry name" value="DIHYDROOROTATE DEHYDROGENASE (QUINONE), MITOCHONDRIAL-RELATED"/>
    <property type="match status" value="1"/>
</dbReference>
<protein>
    <recommendedName>
        <fullName evidence="7 14">Dihydroorotate dehydrogenase (quinone)</fullName>
        <ecNumber evidence="6 14">1.3.5.2</ecNumber>
    </recommendedName>
</protein>
<dbReference type="EMBL" id="LCBN01000002">
    <property type="protein sequence ID" value="KKS14346.1"/>
    <property type="molecule type" value="Genomic_DNA"/>
</dbReference>
<evidence type="ECO:0000256" key="3">
    <source>
        <dbReference type="ARBA" id="ARBA00004370"/>
    </source>
</evidence>
<keyword evidence="10" id="KW-0665">Pyrimidine biosynthesis</keyword>